<organism evidence="2 3">
    <name type="scientific">Pseudomonas monteilii</name>
    <dbReference type="NCBI Taxonomy" id="76759"/>
    <lineage>
        <taxon>Bacteria</taxon>
        <taxon>Pseudomonadati</taxon>
        <taxon>Pseudomonadota</taxon>
        <taxon>Gammaproteobacteria</taxon>
        <taxon>Pseudomonadales</taxon>
        <taxon>Pseudomonadaceae</taxon>
        <taxon>Pseudomonas</taxon>
    </lineage>
</organism>
<dbReference type="EMBL" id="WEIK01000036">
    <property type="protein sequence ID" value="MVF52736.1"/>
    <property type="molecule type" value="Genomic_DNA"/>
</dbReference>
<sequence>MATFTSHMAKHLCGCHWPLRGRTRSHREPTGLSPDAIPVGAGKPAKRPVQAAENRQICDNRPTFRMLIMKKQAHLHH</sequence>
<feature type="region of interest" description="Disordered" evidence="1">
    <location>
        <begin position="19"/>
        <end position="52"/>
    </location>
</feature>
<protein>
    <submittedName>
        <fullName evidence="2">Uncharacterized protein</fullName>
    </submittedName>
</protein>
<evidence type="ECO:0000313" key="3">
    <source>
        <dbReference type="Proteomes" id="UP000440965"/>
    </source>
</evidence>
<accession>A0A7X3F7J4</accession>
<dbReference type="Proteomes" id="UP000440965">
    <property type="component" value="Unassembled WGS sequence"/>
</dbReference>
<reference evidence="2 3" key="1">
    <citation type="submission" date="2019-10" db="EMBL/GenBank/DDBJ databases">
        <title>XDR Pseudomonas monteilii producing IMP-16 from LCR.</title>
        <authorList>
            <person name="Ballaben A."/>
            <person name="Doi Y."/>
        </authorList>
    </citation>
    <scope>NUCLEOTIDE SEQUENCE [LARGE SCALE GENOMIC DNA]</scope>
    <source>
        <strain evidence="2 3">597/14</strain>
    </source>
</reference>
<name>A0A7X3F7J4_9PSED</name>
<gene>
    <name evidence="2" type="ORF">F9Z43_26235</name>
</gene>
<evidence type="ECO:0000256" key="1">
    <source>
        <dbReference type="SAM" id="MobiDB-lite"/>
    </source>
</evidence>
<evidence type="ECO:0000313" key="2">
    <source>
        <dbReference type="EMBL" id="MVF52736.1"/>
    </source>
</evidence>
<comment type="caution">
    <text evidence="2">The sequence shown here is derived from an EMBL/GenBank/DDBJ whole genome shotgun (WGS) entry which is preliminary data.</text>
</comment>
<dbReference type="AlphaFoldDB" id="A0A7X3F7J4"/>
<proteinExistence type="predicted"/>